<dbReference type="RefSeq" id="WP_013485899.1">
    <property type="nucleotide sequence ID" value="NC_014828.1"/>
</dbReference>
<keyword evidence="1 3" id="KW-0808">Transferase</keyword>
<organism evidence="3 4">
    <name type="scientific">Ethanoligenens harbinense (strain DSM 18485 / JCM 12961 / CGMCC 1.5033 / YUAN-3)</name>
    <dbReference type="NCBI Taxonomy" id="663278"/>
    <lineage>
        <taxon>Bacteria</taxon>
        <taxon>Bacillati</taxon>
        <taxon>Bacillota</taxon>
        <taxon>Clostridia</taxon>
        <taxon>Eubacteriales</taxon>
        <taxon>Oscillospiraceae</taxon>
        <taxon>Ethanoligenens</taxon>
    </lineage>
</organism>
<proteinExistence type="predicted"/>
<dbReference type="Proteomes" id="UP000001551">
    <property type="component" value="Chromosome"/>
</dbReference>
<reference evidence="3 4" key="1">
    <citation type="submission" date="2010-12" db="EMBL/GenBank/DDBJ databases">
        <title>Complete sequence of Ethanoligenens harbinense YUAN-3.</title>
        <authorList>
            <person name="Lucas S."/>
            <person name="Copeland A."/>
            <person name="Lapidus A."/>
            <person name="Cheng J.-F."/>
            <person name="Bruce D."/>
            <person name="Goodwin L."/>
            <person name="Pitluck S."/>
            <person name="Chertkov O."/>
            <person name="Misra M."/>
            <person name="Detter J.C."/>
            <person name="Han C."/>
            <person name="Tapia R."/>
            <person name="Land M."/>
            <person name="Hauser L."/>
            <person name="Jeffries C."/>
            <person name="Kyrpides N."/>
            <person name="Ivanova N."/>
            <person name="Mikhailova N."/>
            <person name="Wang A."/>
            <person name="Mouttaki H."/>
            <person name="He Z."/>
            <person name="Zhou J."/>
            <person name="Hemme C.L."/>
            <person name="Woyke T."/>
        </authorList>
    </citation>
    <scope>NUCLEOTIDE SEQUENCE [LARGE SCALE GENOMIC DNA]</scope>
    <source>
        <strain evidence="4">DSM 18485 / JCM 12961 / CGMCC 1.5033 / YUAN-3</strain>
    </source>
</reference>
<dbReference type="CDD" id="cd02440">
    <property type="entry name" value="AdoMet_MTases"/>
    <property type="match status" value="1"/>
</dbReference>
<dbReference type="KEGG" id="eha:Ethha_2034"/>
<dbReference type="InterPro" id="IPR050447">
    <property type="entry name" value="Erg6_SMT_methyltransf"/>
</dbReference>
<keyword evidence="4" id="KW-1185">Reference proteome</keyword>
<dbReference type="InterPro" id="IPR013216">
    <property type="entry name" value="Methyltransf_11"/>
</dbReference>
<dbReference type="AlphaFoldDB" id="E6U379"/>
<dbReference type="SUPFAM" id="SSF53335">
    <property type="entry name" value="S-adenosyl-L-methionine-dependent methyltransferases"/>
    <property type="match status" value="1"/>
</dbReference>
<keyword evidence="3" id="KW-0489">Methyltransferase</keyword>
<dbReference type="Gene3D" id="3.40.50.150">
    <property type="entry name" value="Vaccinia Virus protein VP39"/>
    <property type="match status" value="1"/>
</dbReference>
<evidence type="ECO:0000259" key="2">
    <source>
        <dbReference type="Pfam" id="PF08241"/>
    </source>
</evidence>
<sequence length="214" mass="24069">MPTDIPADDFKDYGQFRKPTGTTGLDVVNGMNRSHYDLTTWGLAHVRVQPQDTLLDIGCGGGITVERLAVLAPEGTVYGADHSNDCVQWSKERNRTAIANGRVHIRQASVEQLPFDNAFFDKVFAVETVYFWPNLPQNFAEVARITKPGGQFVIIHEAYACERFRDRNRETEAKCRMHIPSPEEAVSGLEQAGFSKVDVDTLEDRNWMCCMATR</sequence>
<dbReference type="PANTHER" id="PTHR44068">
    <property type="entry name" value="ZGC:194242"/>
    <property type="match status" value="1"/>
</dbReference>
<dbReference type="InterPro" id="IPR029063">
    <property type="entry name" value="SAM-dependent_MTases_sf"/>
</dbReference>
<evidence type="ECO:0000313" key="4">
    <source>
        <dbReference type="Proteomes" id="UP000001551"/>
    </source>
</evidence>
<dbReference type="GO" id="GO:0032259">
    <property type="term" value="P:methylation"/>
    <property type="evidence" value="ECO:0007669"/>
    <property type="project" value="UniProtKB-KW"/>
</dbReference>
<dbReference type="eggNOG" id="COG2226">
    <property type="taxonomic scope" value="Bacteria"/>
</dbReference>
<evidence type="ECO:0000313" key="3">
    <source>
        <dbReference type="EMBL" id="ADU27551.1"/>
    </source>
</evidence>
<accession>E6U379</accession>
<dbReference type="STRING" id="663278.Ethha_2034"/>
<dbReference type="HOGENOM" id="CLU_081534_1_2_9"/>
<gene>
    <name evidence="3" type="ordered locus">Ethha_2034</name>
</gene>
<dbReference type="Pfam" id="PF08241">
    <property type="entry name" value="Methyltransf_11"/>
    <property type="match status" value="1"/>
</dbReference>
<name>E6U379_ETHHY</name>
<dbReference type="EMBL" id="CP002400">
    <property type="protein sequence ID" value="ADU27551.1"/>
    <property type="molecule type" value="Genomic_DNA"/>
</dbReference>
<feature type="domain" description="Methyltransferase type 11" evidence="2">
    <location>
        <begin position="55"/>
        <end position="154"/>
    </location>
</feature>
<dbReference type="PANTHER" id="PTHR44068:SF11">
    <property type="entry name" value="GERANYL DIPHOSPHATE 2-C-METHYLTRANSFERASE"/>
    <property type="match status" value="1"/>
</dbReference>
<protein>
    <submittedName>
        <fullName evidence="3">Methyltransferase type 11</fullName>
    </submittedName>
</protein>
<evidence type="ECO:0000256" key="1">
    <source>
        <dbReference type="ARBA" id="ARBA00022679"/>
    </source>
</evidence>
<dbReference type="GO" id="GO:0008757">
    <property type="term" value="F:S-adenosylmethionine-dependent methyltransferase activity"/>
    <property type="evidence" value="ECO:0007669"/>
    <property type="project" value="InterPro"/>
</dbReference>